<dbReference type="InterPro" id="IPR051908">
    <property type="entry name" value="Ribosomal_N-acetyltransferase"/>
</dbReference>
<name>A0A0F0KZL8_9MICO</name>
<comment type="caution">
    <text evidence="2">The sequence shown here is derived from an EMBL/GenBank/DDBJ whole genome shotgun (WGS) entry which is preliminary data.</text>
</comment>
<evidence type="ECO:0000313" key="2">
    <source>
        <dbReference type="EMBL" id="KJL24731.1"/>
    </source>
</evidence>
<dbReference type="PATRIC" id="fig|82380.10.peg.884"/>
<dbReference type="GO" id="GO:0005737">
    <property type="term" value="C:cytoplasm"/>
    <property type="evidence" value="ECO:0007669"/>
    <property type="project" value="TreeGrafter"/>
</dbReference>
<organism evidence="2 3">
    <name type="scientific">Microbacterium oxydans</name>
    <dbReference type="NCBI Taxonomy" id="82380"/>
    <lineage>
        <taxon>Bacteria</taxon>
        <taxon>Bacillati</taxon>
        <taxon>Actinomycetota</taxon>
        <taxon>Actinomycetes</taxon>
        <taxon>Micrococcales</taxon>
        <taxon>Microbacteriaceae</taxon>
        <taxon>Microbacterium</taxon>
    </lineage>
</organism>
<dbReference type="Gene3D" id="3.40.630.30">
    <property type="match status" value="1"/>
</dbReference>
<reference evidence="2 3" key="1">
    <citation type="submission" date="2015-02" db="EMBL/GenBank/DDBJ databases">
        <title>Draft genome sequences of ten Microbacterium spp. with emphasis on heavy metal contaminated environments.</title>
        <authorList>
            <person name="Corretto E."/>
        </authorList>
    </citation>
    <scope>NUCLEOTIDE SEQUENCE [LARGE SCALE GENOMIC DNA]</scope>
    <source>
        <strain evidence="2 3">BEL163</strain>
    </source>
</reference>
<keyword evidence="2" id="KW-0808">Transferase</keyword>
<sequence length="187" mass="20745">MRSVDLTTERLVLRAPTEADIDAITDACQDPEIPRWTTVPSPYSREDAAEFVRLVAEQWDTESEAVWGMYADGELVGMIGLHNRTEHFTGATAELGYWVTEAARGKGYLAEAGRAVVDWGFVGLRLVRIRWQAVAGNVPSARAARALGFRYEGLQRQALTSPRGRDDGWMAGLLPSDDRTPVDWPIL</sequence>
<dbReference type="AlphaFoldDB" id="A0A0F0KZL8"/>
<feature type="domain" description="N-acetyltransferase" evidence="1">
    <location>
        <begin position="11"/>
        <end position="175"/>
    </location>
</feature>
<dbReference type="PROSITE" id="PS51186">
    <property type="entry name" value="GNAT"/>
    <property type="match status" value="1"/>
</dbReference>
<dbReference type="GO" id="GO:0008999">
    <property type="term" value="F:protein-N-terminal-alanine acetyltransferase activity"/>
    <property type="evidence" value="ECO:0007669"/>
    <property type="project" value="TreeGrafter"/>
</dbReference>
<evidence type="ECO:0000313" key="3">
    <source>
        <dbReference type="Proteomes" id="UP000033725"/>
    </source>
</evidence>
<accession>A0A0F0KZL8</accession>
<keyword evidence="2" id="KW-0012">Acyltransferase</keyword>
<dbReference type="EC" id="2.3.1.-" evidence="2"/>
<dbReference type="GO" id="GO:1990189">
    <property type="term" value="F:protein N-terminal-serine acetyltransferase activity"/>
    <property type="evidence" value="ECO:0007669"/>
    <property type="project" value="TreeGrafter"/>
</dbReference>
<dbReference type="Proteomes" id="UP000033725">
    <property type="component" value="Unassembled WGS sequence"/>
</dbReference>
<protein>
    <submittedName>
        <fullName evidence="2">Putative ribosomal N-acetyltransferase YdaF</fullName>
        <ecNumber evidence="2">2.3.1.-</ecNumber>
    </submittedName>
</protein>
<dbReference type="EMBL" id="JYIV01000019">
    <property type="protein sequence ID" value="KJL24731.1"/>
    <property type="molecule type" value="Genomic_DNA"/>
</dbReference>
<gene>
    <name evidence="2" type="primary">ydaF_1</name>
    <name evidence="2" type="ORF">RN51_00880</name>
</gene>
<dbReference type="PANTHER" id="PTHR43441:SF10">
    <property type="entry name" value="ACETYLTRANSFERASE"/>
    <property type="match status" value="1"/>
</dbReference>
<proteinExistence type="predicted"/>
<dbReference type="RefSeq" id="WP_045262831.1">
    <property type="nucleotide sequence ID" value="NZ_JYIV01000019.1"/>
</dbReference>
<dbReference type="InterPro" id="IPR000182">
    <property type="entry name" value="GNAT_dom"/>
</dbReference>
<evidence type="ECO:0000259" key="1">
    <source>
        <dbReference type="PROSITE" id="PS51186"/>
    </source>
</evidence>
<dbReference type="OrthoDB" id="9795188at2"/>
<dbReference type="Pfam" id="PF13302">
    <property type="entry name" value="Acetyltransf_3"/>
    <property type="match status" value="1"/>
</dbReference>
<dbReference type="InterPro" id="IPR016181">
    <property type="entry name" value="Acyl_CoA_acyltransferase"/>
</dbReference>
<dbReference type="SUPFAM" id="SSF55729">
    <property type="entry name" value="Acyl-CoA N-acyltransferases (Nat)"/>
    <property type="match status" value="1"/>
</dbReference>
<dbReference type="PANTHER" id="PTHR43441">
    <property type="entry name" value="RIBOSOMAL-PROTEIN-SERINE ACETYLTRANSFERASE"/>
    <property type="match status" value="1"/>
</dbReference>